<keyword evidence="4" id="KW-1185">Reference proteome</keyword>
<evidence type="ECO:0000259" key="1">
    <source>
        <dbReference type="Pfam" id="PF03435"/>
    </source>
</evidence>
<dbReference type="InterPro" id="IPR036291">
    <property type="entry name" value="NAD(P)-bd_dom_sf"/>
</dbReference>
<dbReference type="InterPro" id="IPR005097">
    <property type="entry name" value="Sacchrp_dh_NADP-bd"/>
</dbReference>
<dbReference type="RefSeq" id="WP_425348520.1">
    <property type="nucleotide sequence ID" value="NZ_FMAH01000005.1"/>
</dbReference>
<feature type="domain" description="Saccharopine dehydrogenase NADP binding" evidence="1">
    <location>
        <begin position="4"/>
        <end position="124"/>
    </location>
</feature>
<dbReference type="Proteomes" id="UP000199435">
    <property type="component" value="Unassembled WGS sequence"/>
</dbReference>
<dbReference type="Pfam" id="PF03435">
    <property type="entry name" value="Sacchrp_dh_NADP"/>
    <property type="match status" value="1"/>
</dbReference>
<name>A0A1C3US96_9HYPH</name>
<dbReference type="STRING" id="411945.GA0061102_1005138"/>
<accession>A0A1C3US96</accession>
<dbReference type="EMBL" id="FMAH01000005">
    <property type="protein sequence ID" value="SCB18342.1"/>
    <property type="molecule type" value="Genomic_DNA"/>
</dbReference>
<dbReference type="AlphaFoldDB" id="A0A1C3US96"/>
<dbReference type="PANTHER" id="PTHR43796:SF2">
    <property type="entry name" value="CARBOXYNORSPERMIDINE SYNTHASE"/>
    <property type="match status" value="1"/>
</dbReference>
<evidence type="ECO:0000313" key="3">
    <source>
        <dbReference type="EMBL" id="SCB18342.1"/>
    </source>
</evidence>
<dbReference type="SUPFAM" id="SSF51735">
    <property type="entry name" value="NAD(P)-binding Rossmann-fold domains"/>
    <property type="match status" value="1"/>
</dbReference>
<sequence length="553" mass="59831">MKKIIVLGGYGGFGSRLSRRLAGDGFQVVVAGRDYEAAEALARQLPNAIALRADRNGDLAAILSEQKPFLLIDAAGPFQQSERRVAQACIAAGIHYIDLADARDFVGAISSLDEPARAAGVAIVSGASSVPALSSAVVAALTRDMDEVHSIEMSISASNRATAGASVASAILSYVGKPVPLWRGRRWREKRGWHMLKRQNYAVIGKPGLQRLVALADVPDHDLLVDGTPGRPSVLFRAGPEFAFQTLALWLLSWPVVWGWVTSLRKIGHFLLPLQGFTAKLGTARSAMTIETKGISQGAMLARRWTLIADNGDGVEIPPLPAQLLARALRSGQLAPGARPAGGLLELTQFRDLFRALAISDETNETSYTPLYQRVMGAAFARLSEPVRAMHAVFGDGGAEGEATVSRGRSLAARLVAGVFGFPPAGNHPLHVSFEEEDGIERWERDFSGRCFCSHLSEEKGHLVERFGPFRFAFDLPARGNGLSMEIRGWSFLRLPFLCSWRRAVPPMSGRRMTAFTSMSRSPCRSSAWSSIIAAGCGSLTDLIPRVVRLPRR</sequence>
<organism evidence="3 4">
    <name type="scientific">Rhizobium miluonense</name>
    <dbReference type="NCBI Taxonomy" id="411945"/>
    <lineage>
        <taxon>Bacteria</taxon>
        <taxon>Pseudomonadati</taxon>
        <taxon>Pseudomonadota</taxon>
        <taxon>Alphaproteobacteria</taxon>
        <taxon>Hyphomicrobiales</taxon>
        <taxon>Rhizobiaceae</taxon>
        <taxon>Rhizobium/Agrobacterium group</taxon>
        <taxon>Rhizobium</taxon>
    </lineage>
</organism>
<feature type="domain" description="DUF4166" evidence="2">
    <location>
        <begin position="383"/>
        <end position="495"/>
    </location>
</feature>
<protein>
    <submittedName>
        <fullName evidence="3">Saccharopine dehydrogenase, NADP-dependent</fullName>
    </submittedName>
</protein>
<dbReference type="PANTHER" id="PTHR43796">
    <property type="entry name" value="CARBOXYNORSPERMIDINE SYNTHASE"/>
    <property type="match status" value="1"/>
</dbReference>
<dbReference type="Gene3D" id="3.40.50.720">
    <property type="entry name" value="NAD(P)-binding Rossmann-like Domain"/>
    <property type="match status" value="1"/>
</dbReference>
<evidence type="ECO:0000313" key="4">
    <source>
        <dbReference type="Proteomes" id="UP000199435"/>
    </source>
</evidence>
<dbReference type="Pfam" id="PF13761">
    <property type="entry name" value="DUF4166"/>
    <property type="match status" value="1"/>
</dbReference>
<dbReference type="InterPro" id="IPR025311">
    <property type="entry name" value="DUF4166"/>
</dbReference>
<proteinExistence type="predicted"/>
<gene>
    <name evidence="3" type="ORF">GA0061102_1005138</name>
</gene>
<evidence type="ECO:0000259" key="2">
    <source>
        <dbReference type="Pfam" id="PF13761"/>
    </source>
</evidence>
<reference evidence="4" key="1">
    <citation type="submission" date="2016-08" db="EMBL/GenBank/DDBJ databases">
        <authorList>
            <person name="Varghese N."/>
            <person name="Submissions Spin"/>
        </authorList>
    </citation>
    <scope>NUCLEOTIDE SEQUENCE [LARGE SCALE GENOMIC DNA]</scope>
    <source>
        <strain evidence="4">HAMBI 2971</strain>
    </source>
</reference>